<dbReference type="GO" id="GO:0004418">
    <property type="term" value="F:hydroxymethylbilane synthase activity"/>
    <property type="evidence" value="ECO:0007669"/>
    <property type="project" value="UniProtKB-UniRule"/>
</dbReference>
<organism evidence="11 12">
    <name type="scientific">Microbacterium ginsengisoli</name>
    <dbReference type="NCBI Taxonomy" id="400772"/>
    <lineage>
        <taxon>Bacteria</taxon>
        <taxon>Bacillati</taxon>
        <taxon>Actinomycetota</taxon>
        <taxon>Actinomycetes</taxon>
        <taxon>Micrococcales</taxon>
        <taxon>Microbacteriaceae</taxon>
        <taxon>Microbacterium</taxon>
    </lineage>
</organism>
<evidence type="ECO:0000259" key="9">
    <source>
        <dbReference type="Pfam" id="PF01379"/>
    </source>
</evidence>
<dbReference type="Pfam" id="PF01379">
    <property type="entry name" value="Porphobil_deam"/>
    <property type="match status" value="1"/>
</dbReference>
<dbReference type="Gene3D" id="3.40.190.10">
    <property type="entry name" value="Periplasmic binding protein-like II"/>
    <property type="match status" value="2"/>
</dbReference>
<evidence type="ECO:0000256" key="8">
    <source>
        <dbReference type="SAM" id="MobiDB-lite"/>
    </source>
</evidence>
<dbReference type="Gene3D" id="3.30.160.40">
    <property type="entry name" value="Porphobilinogen deaminase, C-terminal domain"/>
    <property type="match status" value="1"/>
</dbReference>
<dbReference type="PIRSF" id="PIRSF001438">
    <property type="entry name" value="4pyrrol_synth_OHMeBilane_synth"/>
    <property type="match status" value="1"/>
</dbReference>
<feature type="domain" description="Porphobilinogen deaminase C-terminal" evidence="10">
    <location>
        <begin position="257"/>
        <end position="299"/>
    </location>
</feature>
<dbReference type="GO" id="GO:0006782">
    <property type="term" value="P:protoporphyrinogen IX biosynthetic process"/>
    <property type="evidence" value="ECO:0007669"/>
    <property type="project" value="UniProtKB-UniRule"/>
</dbReference>
<evidence type="ECO:0000259" key="10">
    <source>
        <dbReference type="Pfam" id="PF03900"/>
    </source>
</evidence>
<dbReference type="AlphaFoldDB" id="A0A3C1KI56"/>
<keyword evidence="5 7" id="KW-0627">Porphyrin biosynthesis</keyword>
<comment type="catalytic activity">
    <reaction evidence="6 7">
        <text>4 porphobilinogen + H2O = hydroxymethylbilane + 4 NH4(+)</text>
        <dbReference type="Rhea" id="RHEA:13185"/>
        <dbReference type="ChEBI" id="CHEBI:15377"/>
        <dbReference type="ChEBI" id="CHEBI:28938"/>
        <dbReference type="ChEBI" id="CHEBI:57845"/>
        <dbReference type="ChEBI" id="CHEBI:58126"/>
        <dbReference type="EC" id="2.5.1.61"/>
    </reaction>
</comment>
<evidence type="ECO:0000256" key="6">
    <source>
        <dbReference type="ARBA" id="ARBA00048169"/>
    </source>
</evidence>
<evidence type="ECO:0000313" key="11">
    <source>
        <dbReference type="EMBL" id="HAN25936.1"/>
    </source>
</evidence>
<dbReference type="InterPro" id="IPR022418">
    <property type="entry name" value="Porphobilinogen_deaminase_C"/>
</dbReference>
<dbReference type="PANTHER" id="PTHR11557:SF0">
    <property type="entry name" value="PORPHOBILINOGEN DEAMINASE"/>
    <property type="match status" value="1"/>
</dbReference>
<dbReference type="InterPro" id="IPR000860">
    <property type="entry name" value="HemC"/>
</dbReference>
<dbReference type="NCBIfam" id="TIGR00212">
    <property type="entry name" value="hemC"/>
    <property type="match status" value="1"/>
</dbReference>
<evidence type="ECO:0000256" key="1">
    <source>
        <dbReference type="ARBA" id="ARBA00002869"/>
    </source>
</evidence>
<dbReference type="Proteomes" id="UP000257479">
    <property type="component" value="Unassembled WGS sequence"/>
</dbReference>
<protein>
    <recommendedName>
        <fullName evidence="7">Porphobilinogen deaminase</fullName>
        <shortName evidence="7">PBG</shortName>
        <ecNumber evidence="7">2.5.1.61</ecNumber>
    </recommendedName>
    <alternativeName>
        <fullName evidence="7">Hydroxymethylbilane synthase</fullName>
        <shortName evidence="7">HMBS</shortName>
    </alternativeName>
    <alternativeName>
        <fullName evidence="7">Pre-uroporphyrinogen synthase</fullName>
    </alternativeName>
</protein>
<evidence type="ECO:0000313" key="12">
    <source>
        <dbReference type="Proteomes" id="UP000257479"/>
    </source>
</evidence>
<dbReference type="HAMAP" id="MF_00260">
    <property type="entry name" value="Porphobil_deam"/>
    <property type="match status" value="1"/>
</dbReference>
<comment type="function">
    <text evidence="1 7">Tetrapolymerization of the monopyrrole PBG into the hydroxymethylbilane pre-uroporphyrinogen in several discrete steps.</text>
</comment>
<comment type="caution">
    <text evidence="11">The sequence shown here is derived from an EMBL/GenBank/DDBJ whole genome shotgun (WGS) entry which is preliminary data.</text>
</comment>
<accession>A0A3C1KI56</accession>
<dbReference type="Pfam" id="PF03900">
    <property type="entry name" value="Porphobil_deamC"/>
    <property type="match status" value="1"/>
</dbReference>
<dbReference type="GO" id="GO:0005737">
    <property type="term" value="C:cytoplasm"/>
    <property type="evidence" value="ECO:0007669"/>
    <property type="project" value="UniProtKB-UniRule"/>
</dbReference>
<evidence type="ECO:0000256" key="4">
    <source>
        <dbReference type="ARBA" id="ARBA00022679"/>
    </source>
</evidence>
<proteinExistence type="inferred from homology"/>
<dbReference type="PRINTS" id="PR00151">
    <property type="entry name" value="PORPHBDMNASE"/>
</dbReference>
<dbReference type="PANTHER" id="PTHR11557">
    <property type="entry name" value="PORPHOBILINOGEN DEAMINASE"/>
    <property type="match status" value="1"/>
</dbReference>
<keyword evidence="4 7" id="KW-0808">Transferase</keyword>
<feature type="region of interest" description="Disordered" evidence="8">
    <location>
        <begin position="1"/>
        <end position="26"/>
    </location>
</feature>
<evidence type="ECO:0000256" key="7">
    <source>
        <dbReference type="HAMAP-Rule" id="MF_00260"/>
    </source>
</evidence>
<dbReference type="SUPFAM" id="SSF53850">
    <property type="entry name" value="Periplasmic binding protein-like II"/>
    <property type="match status" value="1"/>
</dbReference>
<name>A0A3C1KI56_9MICO</name>
<sequence>MCEKRCRSTPAGASRPRPSPRCSRDVGARVSDAPIRLGTRRSALATAQSQQVADALAAASGRPVELVLITSEGDVSRASLSELGGRGVFATRLREALLAGECDVLVHSLKDLPTAPAPGLVIAATPPREDPRDVVVTRTGVPLHELAPGSVVGTGSPRRIAQVRRRNPRVEVRDIRGNIDSRIGRVRLGELDAVILAAAGLARLGGSLHDLHLEPLGLAEWPTAPGQGVLAVEIREDASADLADAVAALDDRRARVEITAERAVLAGLDSGCQAPVGVHAEFDGHELRVRTVVYAPGGGDRIGDDRAIPLISGYAGEKGSGDGADAADRADPVARAERTGTVIARDLLDRGAAGLAT</sequence>
<comment type="cofactor">
    <cofactor evidence="7">
        <name>dipyrromethane</name>
        <dbReference type="ChEBI" id="CHEBI:60342"/>
    </cofactor>
    <text evidence="7">Binds 1 dipyrromethane group covalently.</text>
</comment>
<dbReference type="SUPFAM" id="SSF54782">
    <property type="entry name" value="Porphobilinogen deaminase (hydroxymethylbilane synthase), C-terminal domain"/>
    <property type="match status" value="1"/>
</dbReference>
<dbReference type="InterPro" id="IPR036803">
    <property type="entry name" value="Porphobilinogen_deaminase_C_sf"/>
</dbReference>
<dbReference type="EC" id="2.5.1.61" evidence="7"/>
<dbReference type="InterPro" id="IPR022419">
    <property type="entry name" value="Porphobilin_deaminase_cofac_BS"/>
</dbReference>
<dbReference type="InterPro" id="IPR022417">
    <property type="entry name" value="Porphobilin_deaminase_N"/>
</dbReference>
<dbReference type="EMBL" id="DMNG01000269">
    <property type="protein sequence ID" value="HAN25936.1"/>
    <property type="molecule type" value="Genomic_DNA"/>
</dbReference>
<comment type="similarity">
    <text evidence="2 7">Belongs to the HMBS family.</text>
</comment>
<feature type="domain" description="Porphobilinogen deaminase N-terminal" evidence="9">
    <location>
        <begin position="35"/>
        <end position="239"/>
    </location>
</feature>
<comment type="miscellaneous">
    <text evidence="7">The porphobilinogen subunits are added to the dipyrromethane group.</text>
</comment>
<gene>
    <name evidence="7" type="primary">hemC</name>
    <name evidence="11" type="ORF">DCP95_15415</name>
</gene>
<dbReference type="PROSITE" id="PS00533">
    <property type="entry name" value="PORPHOBILINOGEN_DEAM"/>
    <property type="match status" value="1"/>
</dbReference>
<evidence type="ECO:0000256" key="5">
    <source>
        <dbReference type="ARBA" id="ARBA00023244"/>
    </source>
</evidence>
<evidence type="ECO:0000256" key="3">
    <source>
        <dbReference type="ARBA" id="ARBA00011245"/>
    </source>
</evidence>
<reference evidence="11 12" key="1">
    <citation type="journal article" date="2018" name="Nat. Biotechnol.">
        <title>A standardized bacterial taxonomy based on genome phylogeny substantially revises the tree of life.</title>
        <authorList>
            <person name="Parks D.H."/>
            <person name="Chuvochina M."/>
            <person name="Waite D.W."/>
            <person name="Rinke C."/>
            <person name="Skarshewski A."/>
            <person name="Chaumeil P.A."/>
            <person name="Hugenholtz P."/>
        </authorList>
    </citation>
    <scope>NUCLEOTIDE SEQUENCE [LARGE SCALE GENOMIC DNA]</scope>
    <source>
        <strain evidence="11">UBA9152</strain>
    </source>
</reference>
<evidence type="ECO:0000256" key="2">
    <source>
        <dbReference type="ARBA" id="ARBA00005638"/>
    </source>
</evidence>
<comment type="subunit">
    <text evidence="3 7">Monomer.</text>
</comment>
<dbReference type="FunFam" id="3.40.190.10:FF:000005">
    <property type="entry name" value="Porphobilinogen deaminase"/>
    <property type="match status" value="1"/>
</dbReference>
<feature type="modified residue" description="S-(dipyrrolylmethanemethyl)cysteine" evidence="7">
    <location>
        <position position="272"/>
    </location>
</feature>